<proteinExistence type="predicted"/>
<dbReference type="Proteomes" id="UP001548713">
    <property type="component" value="Unassembled WGS sequence"/>
</dbReference>
<comment type="caution">
    <text evidence="2">The sequence shown here is derived from an EMBL/GenBank/DDBJ whole genome shotgun (WGS) entry which is preliminary data.</text>
</comment>
<reference evidence="2 3" key="1">
    <citation type="submission" date="2024-07" db="EMBL/GenBank/DDBJ databases">
        <title>Novosphingobium kalidii RD2P27.</title>
        <authorList>
            <person name="Sun J.-Q."/>
        </authorList>
    </citation>
    <scope>NUCLEOTIDE SEQUENCE [LARGE SCALE GENOMIC DNA]</scope>
    <source>
        <strain evidence="2 3">RD2P27</strain>
    </source>
</reference>
<evidence type="ECO:0000259" key="1">
    <source>
        <dbReference type="Pfam" id="PF06742"/>
    </source>
</evidence>
<evidence type="ECO:0000313" key="3">
    <source>
        <dbReference type="Proteomes" id="UP001548713"/>
    </source>
</evidence>
<dbReference type="Pfam" id="PF06742">
    <property type="entry name" value="DUF1214"/>
    <property type="match status" value="1"/>
</dbReference>
<protein>
    <submittedName>
        <fullName evidence="2">DUF1214 domain-containing protein</fullName>
    </submittedName>
</protein>
<dbReference type="InterPro" id="IPR010621">
    <property type="entry name" value="DUF1214"/>
</dbReference>
<name>A0ABV2D687_9SPHN</name>
<accession>A0ABV2D687</accession>
<dbReference type="RefSeq" id="WP_353985329.1">
    <property type="nucleotide sequence ID" value="NZ_JBEWLY010000024.1"/>
</dbReference>
<keyword evidence="3" id="KW-1185">Reference proteome</keyword>
<gene>
    <name evidence="2" type="ORF">ABVV53_15415</name>
</gene>
<sequence length="419" mass="47222">MNDWEPDDMAYGDGPADAELKAAWERFCDRLKEAGSYAFKDVNPPAPIHRADGFRFLTQNLGQAFDLALETRDPAFPQIHYFTTPTMKLGGDVADFTYRQAWISGEHTYRITGKRGAARWLNITVQGPKPDKIPGTDYPPLHEPFGDIPEANILGSQLQTDAEGWFELFIGGEERSGNWLPTTPGSRKLFIREAFDAWSETPTHLTIERVGMAEPRPMASPAQMMEAFGWAGDFVTGLMQQWPEHSWMTSGGVCDPDQRNQFPADKSADTADDAKRGRMAAHMIWRLQLDEALIVEMPFHDGFWIFGMGGPFVGSMDFLHRPTSYTPARTKVDSDAVVRFVLSHDNPGVHNWLDTQGFSDGNLTYRNLMSRNPATFRTMLVPRAEVMDHLPADTAMVTPQERSAMLLERYRAIKQRFGI</sequence>
<dbReference type="EMBL" id="JBEWLY010000024">
    <property type="protein sequence ID" value="MET1756834.1"/>
    <property type="molecule type" value="Genomic_DNA"/>
</dbReference>
<organism evidence="2 3">
    <name type="scientific">Novosphingobium kalidii</name>
    <dbReference type="NCBI Taxonomy" id="3230299"/>
    <lineage>
        <taxon>Bacteria</taxon>
        <taxon>Pseudomonadati</taxon>
        <taxon>Pseudomonadota</taxon>
        <taxon>Alphaproteobacteria</taxon>
        <taxon>Sphingomonadales</taxon>
        <taxon>Sphingomonadaceae</taxon>
        <taxon>Novosphingobium</taxon>
    </lineage>
</organism>
<evidence type="ECO:0000313" key="2">
    <source>
        <dbReference type="EMBL" id="MET1756834.1"/>
    </source>
</evidence>
<feature type="domain" description="DUF1214" evidence="1">
    <location>
        <begin position="101"/>
        <end position="190"/>
    </location>
</feature>